<dbReference type="Proteomes" id="UP000276776">
    <property type="component" value="Unassembled WGS sequence"/>
</dbReference>
<feature type="signal peptide" evidence="3">
    <location>
        <begin position="1"/>
        <end position="17"/>
    </location>
</feature>
<dbReference type="PANTHER" id="PTHR10504:SF145">
    <property type="entry name" value="PROTEIN CBG15266"/>
    <property type="match status" value="1"/>
</dbReference>
<dbReference type="Pfam" id="PF01273">
    <property type="entry name" value="LBP_BPI_CETP"/>
    <property type="match status" value="1"/>
</dbReference>
<evidence type="ECO:0000313" key="7">
    <source>
        <dbReference type="Proteomes" id="UP000276776"/>
    </source>
</evidence>
<evidence type="ECO:0000259" key="4">
    <source>
        <dbReference type="SMART" id="SM00328"/>
    </source>
</evidence>
<evidence type="ECO:0000313" key="6">
    <source>
        <dbReference type="EMBL" id="VDN06357.1"/>
    </source>
</evidence>
<keyword evidence="2" id="KW-1015">Disulfide bond</keyword>
<evidence type="ECO:0000256" key="1">
    <source>
        <dbReference type="ARBA" id="ARBA00007292"/>
    </source>
</evidence>
<dbReference type="OrthoDB" id="5857016at2759"/>
<dbReference type="GO" id="GO:0008289">
    <property type="term" value="F:lipid binding"/>
    <property type="evidence" value="ECO:0007669"/>
    <property type="project" value="InterPro"/>
</dbReference>
<dbReference type="InterPro" id="IPR032942">
    <property type="entry name" value="BPI/LBP/Plunc"/>
</dbReference>
<dbReference type="InterPro" id="IPR017942">
    <property type="entry name" value="Lipid-bd_serum_glycop_N"/>
</dbReference>
<dbReference type="EMBL" id="UYYF01004681">
    <property type="protein sequence ID" value="VDN06357.1"/>
    <property type="molecule type" value="Genomic_DNA"/>
</dbReference>
<dbReference type="OMA" id="FYVDYFL"/>
<dbReference type="STRING" id="103827.A0A0N5D6W2"/>
<name>A0A0N5D6W2_THECL</name>
<dbReference type="AlphaFoldDB" id="A0A0N5D6W2"/>
<sequence>MLTDYFLLIITVAYCRANSTEEFATVRARLTQEGFIFFSKFGHYIVNEEIGKVTFPEISIPIKDGPGTGNVNVTQLTLLSFESPNITINLRAPTGIIWQTTNGFIKLNGYWLAVYDYVEIIHLSGYVEAKISDIRAYLQTNFEVKNNRPQLEITHCFTEVLDLEVYVTGGVIQWIINLFRSQLAAAVRQVIHKKMCGVLRRAVADLDISLSKLATHFKVYKNLYIHYSFQQRPKVMNNYIESEIVADLTYGKDKCALASEAMDSEVDSMNRMAHIWISEHVPNCLLHTLYNNENLTFAITSSTSHGQFANFLKTNCGLTAICIGQFFPTLRHKYPNESVDVLIGVKEVPLVVITVNGIALYIECHVDLYLTSDVQKSKRLAELIMNTTVSVIPSIFKKRLVGSVGEIILSLREHDSIIGHFDVKVLQFMQKLLAKAVRVVLGAALKVGLPLPIIDNVSITDESRIVTKNNYIRIDFDLIYG</sequence>
<dbReference type="WBParaSite" id="TCLT_0000878601-mRNA-1">
    <property type="protein sequence ID" value="TCLT_0000878601-mRNA-1"/>
    <property type="gene ID" value="TCLT_0000878601"/>
</dbReference>
<evidence type="ECO:0000256" key="2">
    <source>
        <dbReference type="ARBA" id="ARBA00023157"/>
    </source>
</evidence>
<reference evidence="8" key="1">
    <citation type="submission" date="2017-02" db="UniProtKB">
        <authorList>
            <consortium name="WormBaseParasite"/>
        </authorList>
    </citation>
    <scope>IDENTIFICATION</scope>
</reference>
<feature type="domain" description="Lipid-binding serum glycoprotein C-terminal" evidence="5">
    <location>
        <begin position="267"/>
        <end position="476"/>
    </location>
</feature>
<dbReference type="Pfam" id="PF02886">
    <property type="entry name" value="LBP_BPI_CETP_C"/>
    <property type="match status" value="1"/>
</dbReference>
<dbReference type="Gene3D" id="3.15.10.10">
    <property type="entry name" value="Bactericidal permeability-increasing protein, domain 1"/>
    <property type="match status" value="1"/>
</dbReference>
<dbReference type="SUPFAM" id="SSF55394">
    <property type="entry name" value="Bactericidal permeability-increasing protein, BPI"/>
    <property type="match status" value="2"/>
</dbReference>
<keyword evidence="3" id="KW-0732">Signal</keyword>
<reference evidence="6 7" key="2">
    <citation type="submission" date="2018-11" db="EMBL/GenBank/DDBJ databases">
        <authorList>
            <consortium name="Pathogen Informatics"/>
        </authorList>
    </citation>
    <scope>NUCLEOTIDE SEQUENCE [LARGE SCALE GENOMIC DNA]</scope>
</reference>
<keyword evidence="7" id="KW-1185">Reference proteome</keyword>
<dbReference type="PANTHER" id="PTHR10504">
    <property type="entry name" value="BACTERICIDAL PERMEABILITY-INCREASING BPI PROTEIN-RELATED"/>
    <property type="match status" value="1"/>
</dbReference>
<proteinExistence type="inferred from homology"/>
<gene>
    <name evidence="6" type="ORF">TCLT_LOCUS8775</name>
</gene>
<evidence type="ECO:0000259" key="5">
    <source>
        <dbReference type="SMART" id="SM00329"/>
    </source>
</evidence>
<comment type="similarity">
    <text evidence="1">Belongs to the BPI/LBP/Plunc superfamily. BPI/LBP family.</text>
</comment>
<dbReference type="SMART" id="SM00328">
    <property type="entry name" value="BPI1"/>
    <property type="match status" value="1"/>
</dbReference>
<accession>A0A0N5D6W2</accession>
<dbReference type="InterPro" id="IPR001124">
    <property type="entry name" value="Lipid-bd_serum_glycop_C"/>
</dbReference>
<feature type="domain" description="Lipid-binding serum glycoprotein N-terminal" evidence="4">
    <location>
        <begin position="29"/>
        <end position="253"/>
    </location>
</feature>
<protein>
    <submittedName>
        <fullName evidence="8">BPI1 domain-containing protein</fullName>
    </submittedName>
</protein>
<dbReference type="SMART" id="SM00329">
    <property type="entry name" value="BPI2"/>
    <property type="match status" value="1"/>
</dbReference>
<organism evidence="8">
    <name type="scientific">Thelazia callipaeda</name>
    <name type="common">Oriental eyeworm</name>
    <name type="synonym">Parasitic nematode</name>
    <dbReference type="NCBI Taxonomy" id="103827"/>
    <lineage>
        <taxon>Eukaryota</taxon>
        <taxon>Metazoa</taxon>
        <taxon>Ecdysozoa</taxon>
        <taxon>Nematoda</taxon>
        <taxon>Chromadorea</taxon>
        <taxon>Rhabditida</taxon>
        <taxon>Spirurina</taxon>
        <taxon>Spiruromorpha</taxon>
        <taxon>Thelazioidea</taxon>
        <taxon>Thelaziidae</taxon>
        <taxon>Thelazia</taxon>
    </lineage>
</organism>
<dbReference type="InterPro" id="IPR017943">
    <property type="entry name" value="Bactericidal_perm-incr_a/b_dom"/>
</dbReference>
<dbReference type="Gene3D" id="3.15.20.10">
    <property type="entry name" value="Bactericidal permeability-increasing protein, domain 2"/>
    <property type="match status" value="1"/>
</dbReference>
<evidence type="ECO:0000313" key="8">
    <source>
        <dbReference type="WBParaSite" id="TCLT_0000878601-mRNA-1"/>
    </source>
</evidence>
<evidence type="ECO:0000256" key="3">
    <source>
        <dbReference type="SAM" id="SignalP"/>
    </source>
</evidence>
<feature type="chain" id="PRO_5043126657" evidence="3">
    <location>
        <begin position="18"/>
        <end position="481"/>
    </location>
</feature>
<dbReference type="GO" id="GO:0005615">
    <property type="term" value="C:extracellular space"/>
    <property type="evidence" value="ECO:0007669"/>
    <property type="project" value="TreeGrafter"/>
</dbReference>